<evidence type="ECO:0000313" key="2">
    <source>
        <dbReference type="Proteomes" id="UP001310594"/>
    </source>
</evidence>
<evidence type="ECO:0000313" key="1">
    <source>
        <dbReference type="EMBL" id="KAK5691170.1"/>
    </source>
</evidence>
<sequence length="216" mass="23819">MRTADIVTTVARKDGRPAAWFDARSSLGRMASIASGVNKRWETVLYASGDETLKRVGSLPALQPTRSSGHDFEAGEEQRALRLLESMVLDVTATHLVRGALHGNLTTRQAGMPLVVRVRQDKATSGLCRSSAGWDKTGAYTVRGQRELVAAAGEPSDQRSYRGWNRWAEMNPAGKNQDENSGLPAASLIFELNRKLAGDRRMDKLHMSPRGFRQER</sequence>
<comment type="caution">
    <text evidence="1">The sequence shown here is derived from an EMBL/GenBank/DDBJ whole genome shotgun (WGS) entry which is preliminary data.</text>
</comment>
<organism evidence="1 2">
    <name type="scientific">Elasticomyces elasticus</name>
    <dbReference type="NCBI Taxonomy" id="574655"/>
    <lineage>
        <taxon>Eukaryota</taxon>
        <taxon>Fungi</taxon>
        <taxon>Dikarya</taxon>
        <taxon>Ascomycota</taxon>
        <taxon>Pezizomycotina</taxon>
        <taxon>Dothideomycetes</taxon>
        <taxon>Dothideomycetidae</taxon>
        <taxon>Mycosphaerellales</taxon>
        <taxon>Teratosphaeriaceae</taxon>
        <taxon>Elasticomyces</taxon>
    </lineage>
</organism>
<dbReference type="Proteomes" id="UP001310594">
    <property type="component" value="Unassembled WGS sequence"/>
</dbReference>
<proteinExistence type="predicted"/>
<reference evidence="1" key="1">
    <citation type="submission" date="2023-08" db="EMBL/GenBank/DDBJ databases">
        <title>Black Yeasts Isolated from many extreme environments.</title>
        <authorList>
            <person name="Coleine C."/>
            <person name="Stajich J.E."/>
            <person name="Selbmann L."/>
        </authorList>
    </citation>
    <scope>NUCLEOTIDE SEQUENCE</scope>
    <source>
        <strain evidence="1">CCFEE 5810</strain>
    </source>
</reference>
<dbReference type="EMBL" id="JAVRQU010000022">
    <property type="protein sequence ID" value="KAK5691170.1"/>
    <property type="molecule type" value="Genomic_DNA"/>
</dbReference>
<gene>
    <name evidence="1" type="ORF">LTR97_011822</name>
</gene>
<accession>A0AAN7VMI1</accession>
<name>A0AAN7VMI1_9PEZI</name>
<protein>
    <submittedName>
        <fullName evidence="1">Uncharacterized protein</fullName>
    </submittedName>
</protein>
<dbReference type="AlphaFoldDB" id="A0AAN7VMI1"/>